<dbReference type="InterPro" id="IPR006579">
    <property type="entry name" value="Pre_C2HC_dom"/>
</dbReference>
<dbReference type="PANTHER" id="PTHR33273:SF2">
    <property type="entry name" value="ENDONUCLEASE_EXONUCLEASE_PHOSPHATASE DOMAIN-CONTAINING PROTEIN"/>
    <property type="match status" value="1"/>
</dbReference>
<reference evidence="3" key="1">
    <citation type="submission" date="2022-03" db="EMBL/GenBank/DDBJ databases">
        <authorList>
            <person name="Sayadi A."/>
        </authorList>
    </citation>
    <scope>NUCLEOTIDE SEQUENCE</scope>
</reference>
<dbReference type="Proteomes" id="UP001152888">
    <property type="component" value="Unassembled WGS sequence"/>
</dbReference>
<evidence type="ECO:0000313" key="3">
    <source>
        <dbReference type="EMBL" id="CAH2008981.1"/>
    </source>
</evidence>
<dbReference type="OrthoDB" id="6781223at2759"/>
<feature type="region of interest" description="Disordered" evidence="1">
    <location>
        <begin position="385"/>
        <end position="407"/>
    </location>
</feature>
<name>A0A9P0LZS5_ACAOB</name>
<keyword evidence="4" id="KW-1185">Reference proteome</keyword>
<organism evidence="3 4">
    <name type="scientific">Acanthoscelides obtectus</name>
    <name type="common">Bean weevil</name>
    <name type="synonym">Bruchus obtectus</name>
    <dbReference type="NCBI Taxonomy" id="200917"/>
    <lineage>
        <taxon>Eukaryota</taxon>
        <taxon>Metazoa</taxon>
        <taxon>Ecdysozoa</taxon>
        <taxon>Arthropoda</taxon>
        <taxon>Hexapoda</taxon>
        <taxon>Insecta</taxon>
        <taxon>Pterygota</taxon>
        <taxon>Neoptera</taxon>
        <taxon>Endopterygota</taxon>
        <taxon>Coleoptera</taxon>
        <taxon>Polyphaga</taxon>
        <taxon>Cucujiformia</taxon>
        <taxon>Chrysomeloidea</taxon>
        <taxon>Chrysomelidae</taxon>
        <taxon>Bruchinae</taxon>
        <taxon>Bruchini</taxon>
        <taxon>Acanthoscelides</taxon>
    </lineage>
</organism>
<dbReference type="AlphaFoldDB" id="A0A9P0LZS5"/>
<feature type="compositionally biased region" description="Polar residues" evidence="1">
    <location>
        <begin position="385"/>
        <end position="400"/>
    </location>
</feature>
<evidence type="ECO:0000259" key="2">
    <source>
        <dbReference type="Pfam" id="PF07530"/>
    </source>
</evidence>
<proteinExistence type="predicted"/>
<accession>A0A9P0LZS5</accession>
<feature type="domain" description="Pre-C2HC" evidence="2">
    <location>
        <begin position="84"/>
        <end position="144"/>
    </location>
</feature>
<protein>
    <recommendedName>
        <fullName evidence="2">Pre-C2HC domain-containing protein</fullName>
    </recommendedName>
</protein>
<feature type="region of interest" description="Disordered" evidence="1">
    <location>
        <begin position="206"/>
        <end position="227"/>
    </location>
</feature>
<evidence type="ECO:0000313" key="4">
    <source>
        <dbReference type="Proteomes" id="UP001152888"/>
    </source>
</evidence>
<gene>
    <name evidence="3" type="ORF">ACAOBT_LOCUS30545</name>
</gene>
<comment type="caution">
    <text evidence="3">The sequence shown here is derived from an EMBL/GenBank/DDBJ whole genome shotgun (WGS) entry which is preliminary data.</text>
</comment>
<dbReference type="PANTHER" id="PTHR33273">
    <property type="entry name" value="DOMAIN-CONTAINING PROTEIN, PUTATIVE-RELATED"/>
    <property type="match status" value="1"/>
</dbReference>
<dbReference type="Pfam" id="PF07530">
    <property type="entry name" value="PRE_C2HC"/>
    <property type="match status" value="1"/>
</dbReference>
<sequence>MDILVGSFTTNVGRCWMRLKYEYIPCLQDGQKEHILSPSGKDDYRKIVRLFREEEVPHHTFPLPSERNIHAVVRGFPVNFSDTEIKGELEQRGYSPLHIIRLKRSGGAPMPLVVVILPKTEKSQQVFNEHELLGLAIRVEVQKNSRPIGQCHRCQKYGHAQSNCTAPPKCLKCAKDHMTHFCPLTEEEERKCANCGEEHPANSRTPVFFRNHQDPPPVRKFGTPRSSKGLGGRYTVTKIYHLPIVGTMPSEKFLGAPMSAACNKEHKGCCFAKWFMQTIFQTYKHQGNRFISSYTKPNAESHRLTIYLVSYELNSSRKLHKLKRGGEVTVNKIKSEAEGRWGGLTENVWLALCHSFSESALDPGQDHFIRGHIVGNTSSASRLSNVTKKQAPTALKQKTPSPRWESYSGSDQVGFMVTREIQEDLFPLPREYSLAYCVAEDLNASRSLAFLFHRRFEERQAHFGKALYVLDSGRFVYALDIRAAHHQPYLRNLRQHLMAWHVRKLAIPKMEYEREGLYRKTVRNMI</sequence>
<evidence type="ECO:0000256" key="1">
    <source>
        <dbReference type="SAM" id="MobiDB-lite"/>
    </source>
</evidence>
<dbReference type="EMBL" id="CAKOFQ010007844">
    <property type="protein sequence ID" value="CAH2008981.1"/>
    <property type="molecule type" value="Genomic_DNA"/>
</dbReference>